<dbReference type="RefSeq" id="WP_130780199.1">
    <property type="nucleotide sequence ID" value="NZ_BIMR01000036.1"/>
</dbReference>
<proteinExistence type="predicted"/>
<dbReference type="EMBL" id="BIMR01000036">
    <property type="protein sequence ID" value="GCE75593.1"/>
    <property type="molecule type" value="Genomic_DNA"/>
</dbReference>
<organism evidence="3 4">
    <name type="scientific">Cellulomonas biazotea</name>
    <dbReference type="NCBI Taxonomy" id="1709"/>
    <lineage>
        <taxon>Bacteria</taxon>
        <taxon>Bacillati</taxon>
        <taxon>Actinomycetota</taxon>
        <taxon>Actinomycetes</taxon>
        <taxon>Micrococcales</taxon>
        <taxon>Cellulomonadaceae</taxon>
        <taxon>Cellulomonas</taxon>
    </lineage>
</organism>
<feature type="domain" description="Clp R" evidence="2">
    <location>
        <begin position="2"/>
        <end position="179"/>
    </location>
</feature>
<dbReference type="Pfam" id="PF02861">
    <property type="entry name" value="Clp_N"/>
    <property type="match status" value="2"/>
</dbReference>
<evidence type="ECO:0000259" key="2">
    <source>
        <dbReference type="PROSITE" id="PS51903"/>
    </source>
</evidence>
<evidence type="ECO:0000313" key="3">
    <source>
        <dbReference type="EMBL" id="GCE75593.1"/>
    </source>
</evidence>
<dbReference type="AlphaFoldDB" id="A0A402DN91"/>
<keyword evidence="4" id="KW-1185">Reference proteome</keyword>
<dbReference type="Proteomes" id="UP000289954">
    <property type="component" value="Unassembled WGS sequence"/>
</dbReference>
<dbReference type="SUPFAM" id="SSF81923">
    <property type="entry name" value="Double Clp-N motif"/>
    <property type="match status" value="2"/>
</dbReference>
<dbReference type="InterPro" id="IPR036628">
    <property type="entry name" value="Clp_N_dom_sf"/>
</dbReference>
<sequence>MFERFTRDARTAVERAQDVARRLGADHIGAEHVLLGAVAADDTVARRALDRAGVDVAALEQAVRTLPSDALDADALAGLGIDLDAVREQVEATFGPGALDDPTGAGRSPRGHIPFDAHAKKLLEVSLREAIRFKHRRIDTGHLLLAAARLETTPAGRALTQLGLDRPSVEDAVVATWASTPV</sequence>
<keyword evidence="1" id="KW-0677">Repeat</keyword>
<reference evidence="3 4" key="1">
    <citation type="submission" date="2019-01" db="EMBL/GenBank/DDBJ databases">
        <title>Draft genome sequence of Cellulomonas takizawaensis strain TKZ-21.</title>
        <authorList>
            <person name="Yamamura H."/>
            <person name="Hayashi T."/>
            <person name="Hamada M."/>
            <person name="Serisawa Y."/>
            <person name="Matsuyama K."/>
            <person name="Nakagawa Y."/>
            <person name="Otoguro M."/>
            <person name="Yanagida F."/>
            <person name="Hayakawa M."/>
        </authorList>
    </citation>
    <scope>NUCLEOTIDE SEQUENCE [LARGE SCALE GENOMIC DNA]</scope>
    <source>
        <strain evidence="3 4">NBRC12680</strain>
    </source>
</reference>
<evidence type="ECO:0000256" key="1">
    <source>
        <dbReference type="PROSITE-ProRule" id="PRU01251"/>
    </source>
</evidence>
<evidence type="ECO:0000313" key="4">
    <source>
        <dbReference type="Proteomes" id="UP000289954"/>
    </source>
</evidence>
<accession>A0A402DN91</accession>
<protein>
    <recommendedName>
        <fullName evidence="2">Clp R domain-containing protein</fullName>
    </recommendedName>
</protein>
<dbReference type="Gene3D" id="1.10.1780.10">
    <property type="entry name" value="Clp, N-terminal domain"/>
    <property type="match status" value="2"/>
</dbReference>
<dbReference type="InterPro" id="IPR004176">
    <property type="entry name" value="Clp_R_N"/>
</dbReference>
<name>A0A402DN91_9CELL</name>
<gene>
    <name evidence="3" type="ORF">CBZ_06490</name>
</gene>
<dbReference type="OrthoDB" id="3628183at2"/>
<comment type="caution">
    <text evidence="3">The sequence shown here is derived from an EMBL/GenBank/DDBJ whole genome shotgun (WGS) entry which is preliminary data.</text>
</comment>
<dbReference type="PROSITE" id="PS51903">
    <property type="entry name" value="CLP_R"/>
    <property type="match status" value="1"/>
</dbReference>